<keyword evidence="8" id="KW-1185">Reference proteome</keyword>
<dbReference type="CDD" id="cd06170">
    <property type="entry name" value="LuxR_C_like"/>
    <property type="match status" value="1"/>
</dbReference>
<dbReference type="Pfam" id="PF00072">
    <property type="entry name" value="Response_reg"/>
    <property type="match status" value="1"/>
</dbReference>
<dbReference type="InterPro" id="IPR036388">
    <property type="entry name" value="WH-like_DNA-bd_sf"/>
</dbReference>
<keyword evidence="3" id="KW-0804">Transcription</keyword>
<dbReference type="Gene3D" id="3.40.50.2300">
    <property type="match status" value="1"/>
</dbReference>
<dbReference type="PANTHER" id="PTHR48111:SF67">
    <property type="entry name" value="TRANSCRIPTIONAL REGULATORY PROTEIN TCTD"/>
    <property type="match status" value="1"/>
</dbReference>
<evidence type="ECO:0000256" key="2">
    <source>
        <dbReference type="ARBA" id="ARBA00023125"/>
    </source>
</evidence>
<dbReference type="SUPFAM" id="SSF52172">
    <property type="entry name" value="CheY-like"/>
    <property type="match status" value="1"/>
</dbReference>
<dbReference type="Proteomes" id="UP000268857">
    <property type="component" value="Unassembled WGS sequence"/>
</dbReference>
<dbReference type="InterPro" id="IPR001789">
    <property type="entry name" value="Sig_transdc_resp-reg_receiver"/>
</dbReference>
<gene>
    <name evidence="7" type="ORF">PCC6912_64540</name>
</gene>
<dbReference type="InterPro" id="IPR011006">
    <property type="entry name" value="CheY-like_superfamily"/>
</dbReference>
<dbReference type="GO" id="GO:0032993">
    <property type="term" value="C:protein-DNA complex"/>
    <property type="evidence" value="ECO:0007669"/>
    <property type="project" value="TreeGrafter"/>
</dbReference>
<feature type="domain" description="Response regulatory" evidence="6">
    <location>
        <begin position="4"/>
        <end position="120"/>
    </location>
</feature>
<dbReference type="SUPFAM" id="SSF46894">
    <property type="entry name" value="C-terminal effector domain of the bipartite response regulators"/>
    <property type="match status" value="1"/>
</dbReference>
<dbReference type="InterPro" id="IPR039420">
    <property type="entry name" value="WalR-like"/>
</dbReference>
<organism evidence="7 8">
    <name type="scientific">Chlorogloeopsis fritschii PCC 6912</name>
    <dbReference type="NCBI Taxonomy" id="211165"/>
    <lineage>
        <taxon>Bacteria</taxon>
        <taxon>Bacillati</taxon>
        <taxon>Cyanobacteriota</taxon>
        <taxon>Cyanophyceae</taxon>
        <taxon>Nostocales</taxon>
        <taxon>Chlorogloeopsidaceae</taxon>
        <taxon>Chlorogloeopsis</taxon>
    </lineage>
</organism>
<name>A0A3S0ZTW4_CHLFR</name>
<evidence type="ECO:0000313" key="7">
    <source>
        <dbReference type="EMBL" id="RUR72186.1"/>
    </source>
</evidence>
<evidence type="ECO:0000256" key="4">
    <source>
        <dbReference type="PROSITE-ProRule" id="PRU00169"/>
    </source>
</evidence>
<accession>A0A3S0ZTW4</accession>
<dbReference type="Pfam" id="PF00196">
    <property type="entry name" value="GerE"/>
    <property type="match status" value="1"/>
</dbReference>
<dbReference type="PROSITE" id="PS50043">
    <property type="entry name" value="HTH_LUXR_2"/>
    <property type="match status" value="1"/>
</dbReference>
<keyword evidence="1" id="KW-0805">Transcription regulation</keyword>
<dbReference type="SMART" id="SM00448">
    <property type="entry name" value="REC"/>
    <property type="match status" value="1"/>
</dbReference>
<evidence type="ECO:0000259" key="6">
    <source>
        <dbReference type="PROSITE" id="PS50110"/>
    </source>
</evidence>
<feature type="domain" description="HTH luxR-type" evidence="5">
    <location>
        <begin position="164"/>
        <end position="229"/>
    </location>
</feature>
<dbReference type="InterPro" id="IPR016032">
    <property type="entry name" value="Sig_transdc_resp-reg_C-effctor"/>
</dbReference>
<dbReference type="InterPro" id="IPR000792">
    <property type="entry name" value="Tscrpt_reg_LuxR_C"/>
</dbReference>
<reference evidence="7 8" key="1">
    <citation type="journal article" date="2019" name="Genome Biol. Evol.">
        <title>Day and night: Metabolic profiles and evolutionary relationships of six axenic non-marine cyanobacteria.</title>
        <authorList>
            <person name="Will S.E."/>
            <person name="Henke P."/>
            <person name="Boedeker C."/>
            <person name="Huang S."/>
            <person name="Brinkmann H."/>
            <person name="Rohde M."/>
            <person name="Jarek M."/>
            <person name="Friedl T."/>
            <person name="Seufert S."/>
            <person name="Schumacher M."/>
            <person name="Overmann J."/>
            <person name="Neumann-Schaal M."/>
            <person name="Petersen J."/>
        </authorList>
    </citation>
    <scope>NUCLEOTIDE SEQUENCE [LARGE SCALE GENOMIC DNA]</scope>
    <source>
        <strain evidence="7 8">PCC 6912</strain>
    </source>
</reference>
<dbReference type="GO" id="GO:0000976">
    <property type="term" value="F:transcription cis-regulatory region binding"/>
    <property type="evidence" value="ECO:0007669"/>
    <property type="project" value="TreeGrafter"/>
</dbReference>
<dbReference type="SMART" id="SM00421">
    <property type="entry name" value="HTH_LUXR"/>
    <property type="match status" value="1"/>
</dbReference>
<evidence type="ECO:0000313" key="8">
    <source>
        <dbReference type="Proteomes" id="UP000268857"/>
    </source>
</evidence>
<feature type="modified residue" description="4-aspartylphosphate" evidence="4">
    <location>
        <position position="53"/>
    </location>
</feature>
<dbReference type="PANTHER" id="PTHR48111">
    <property type="entry name" value="REGULATOR OF RPOS"/>
    <property type="match status" value="1"/>
</dbReference>
<dbReference type="PRINTS" id="PR00038">
    <property type="entry name" value="HTHLUXR"/>
</dbReference>
<keyword evidence="4" id="KW-0597">Phosphoprotein</keyword>
<proteinExistence type="predicted"/>
<evidence type="ECO:0000256" key="1">
    <source>
        <dbReference type="ARBA" id="ARBA00023015"/>
    </source>
</evidence>
<protein>
    <submittedName>
        <fullName evidence="7">DNA-binding response regulator</fullName>
    </submittedName>
</protein>
<dbReference type="GO" id="GO:0000156">
    <property type="term" value="F:phosphorelay response regulator activity"/>
    <property type="evidence" value="ECO:0007669"/>
    <property type="project" value="TreeGrafter"/>
</dbReference>
<dbReference type="STRING" id="211165.GCA_000317285_02873"/>
<sequence>MSLLILVVDDDPTIRYEASSSLEKFGYSVITAGDSQEALNIIEEYHPNLIVTDITMSELDDYQLIRWVRQHPKFRILPVVFLTARVDVEKRIRGYQLGGDACLPKPFELNELYAIVRNLLERSQLMLWEWRLGMQQQSMERQTSSVDTTYQVYLNNQEYIPPVDSIEQIFLTRRERMVLKFLTEGKSNSQIATSLYLSRRTVEKYVSNLLGKTGTNNRVELVHFARKNNLINH</sequence>
<dbReference type="PROSITE" id="PS50110">
    <property type="entry name" value="RESPONSE_REGULATORY"/>
    <property type="match status" value="1"/>
</dbReference>
<evidence type="ECO:0000259" key="5">
    <source>
        <dbReference type="PROSITE" id="PS50043"/>
    </source>
</evidence>
<dbReference type="GO" id="GO:0006355">
    <property type="term" value="P:regulation of DNA-templated transcription"/>
    <property type="evidence" value="ECO:0007669"/>
    <property type="project" value="InterPro"/>
</dbReference>
<dbReference type="Gene3D" id="1.10.10.10">
    <property type="entry name" value="Winged helix-like DNA-binding domain superfamily/Winged helix DNA-binding domain"/>
    <property type="match status" value="1"/>
</dbReference>
<dbReference type="RefSeq" id="WP_016872848.1">
    <property type="nucleotide sequence ID" value="NZ_AJLN01000080.1"/>
</dbReference>
<dbReference type="OrthoDB" id="166303at2"/>
<evidence type="ECO:0000256" key="3">
    <source>
        <dbReference type="ARBA" id="ARBA00023163"/>
    </source>
</evidence>
<comment type="caution">
    <text evidence="7">The sequence shown here is derived from an EMBL/GenBank/DDBJ whole genome shotgun (WGS) entry which is preliminary data.</text>
</comment>
<keyword evidence="2 7" id="KW-0238">DNA-binding</keyword>
<dbReference type="PROSITE" id="PS00622">
    <property type="entry name" value="HTH_LUXR_1"/>
    <property type="match status" value="1"/>
</dbReference>
<dbReference type="GO" id="GO:0005829">
    <property type="term" value="C:cytosol"/>
    <property type="evidence" value="ECO:0007669"/>
    <property type="project" value="TreeGrafter"/>
</dbReference>
<dbReference type="EMBL" id="RSCJ01000055">
    <property type="protein sequence ID" value="RUR72186.1"/>
    <property type="molecule type" value="Genomic_DNA"/>
</dbReference>
<dbReference type="AlphaFoldDB" id="A0A3S0ZTW4"/>